<comment type="caution">
    <text evidence="1">The sequence shown here is derived from an EMBL/GenBank/DDBJ whole genome shotgun (WGS) entry which is preliminary data.</text>
</comment>
<dbReference type="EMBL" id="AYSL01000380">
    <property type="protein sequence ID" value="KTF07715.1"/>
    <property type="molecule type" value="Genomic_DNA"/>
</dbReference>
<name>A0A1B6NW82_9ZZZZ</name>
<proteinExistence type="predicted"/>
<organism evidence="1">
    <name type="scientific">marine sediment metagenome</name>
    <dbReference type="NCBI Taxonomy" id="412755"/>
    <lineage>
        <taxon>unclassified sequences</taxon>
        <taxon>metagenomes</taxon>
        <taxon>ecological metagenomes</taxon>
    </lineage>
</organism>
<reference evidence="1" key="1">
    <citation type="submission" date="2013-11" db="EMBL/GenBank/DDBJ databases">
        <title>Microbial diversity, functional groups and degradation webs in Northern and Southern Mediterranean and Red Sea marine crude oil polluted sites.</title>
        <authorList>
            <person name="Daffonchio D."/>
            <person name="Mapelli F."/>
            <person name="Ferrer M."/>
            <person name="Richter M."/>
            <person name="Cherif A."/>
            <person name="Malkawi H.I."/>
            <person name="Yakimov M.M."/>
            <person name="Abdel-Fattah Y.R."/>
            <person name="Blaghen M."/>
            <person name="Golyshin P.N."/>
            <person name="Kalogerakis N."/>
            <person name="Boon N."/>
            <person name="Magagnini M."/>
            <person name="Fava F."/>
        </authorList>
    </citation>
    <scope>NUCLEOTIDE SEQUENCE</scope>
</reference>
<evidence type="ECO:0000313" key="1">
    <source>
        <dbReference type="EMBL" id="KTF07715.1"/>
    </source>
</evidence>
<gene>
    <name evidence="1" type="ORF">MGSAQ_000791</name>
</gene>
<accession>A0A1B6NW82</accession>
<protein>
    <submittedName>
        <fullName evidence="1">Uncharacterized protein</fullName>
    </submittedName>
</protein>
<sequence>MLSHCDRETRVKFILVLQHIAPWDVSEYTNSSVHIWKQLLRGGPNGNVDTIKTNVLKGVR</sequence>
<dbReference type="AlphaFoldDB" id="A0A1B6NW82"/>